<dbReference type="WBParaSite" id="jg1681">
    <property type="protein sequence ID" value="jg1681"/>
    <property type="gene ID" value="jg1681"/>
</dbReference>
<protein>
    <submittedName>
        <fullName evidence="3">Uncharacterized protein</fullName>
    </submittedName>
</protein>
<evidence type="ECO:0000313" key="2">
    <source>
        <dbReference type="Proteomes" id="UP000887574"/>
    </source>
</evidence>
<evidence type="ECO:0000313" key="3">
    <source>
        <dbReference type="WBParaSite" id="jg1681"/>
    </source>
</evidence>
<evidence type="ECO:0000256" key="1">
    <source>
        <dbReference type="SAM" id="MobiDB-lite"/>
    </source>
</evidence>
<name>A0A915D7G0_9BILA</name>
<proteinExistence type="predicted"/>
<keyword evidence="2" id="KW-1185">Reference proteome</keyword>
<dbReference type="Proteomes" id="UP000887574">
    <property type="component" value="Unplaced"/>
</dbReference>
<organism evidence="2 3">
    <name type="scientific">Ditylenchus dipsaci</name>
    <dbReference type="NCBI Taxonomy" id="166011"/>
    <lineage>
        <taxon>Eukaryota</taxon>
        <taxon>Metazoa</taxon>
        <taxon>Ecdysozoa</taxon>
        <taxon>Nematoda</taxon>
        <taxon>Chromadorea</taxon>
        <taxon>Rhabditida</taxon>
        <taxon>Tylenchina</taxon>
        <taxon>Tylenchomorpha</taxon>
        <taxon>Sphaerularioidea</taxon>
        <taxon>Anguinidae</taxon>
        <taxon>Anguininae</taxon>
        <taxon>Ditylenchus</taxon>
    </lineage>
</organism>
<dbReference type="AlphaFoldDB" id="A0A915D7G0"/>
<feature type="region of interest" description="Disordered" evidence="1">
    <location>
        <begin position="1"/>
        <end position="20"/>
    </location>
</feature>
<accession>A0A915D7G0</accession>
<sequence length="101" mass="11120">MTDQSSLHSSPTDSSNQLDNSTAAVSPVFFPAANEIPVVVRETINGIYGSSSYGFQPLNQGDSVNVLAMYPPPPDAEDEVRIFLDGLFFPVFRDPNRPRRF</sequence>
<reference evidence="3" key="1">
    <citation type="submission" date="2022-11" db="UniProtKB">
        <authorList>
            <consortium name="WormBaseParasite"/>
        </authorList>
    </citation>
    <scope>IDENTIFICATION</scope>
</reference>